<evidence type="ECO:0000313" key="1">
    <source>
        <dbReference type="EMBL" id="VBB18283.1"/>
    </source>
</evidence>
<sequence>MFLSLSFKIGIFLLWIVRPFADRMSVCSDAYRVTRSGLSEKSLEDKTYVSNNKTYPVAQIKKAREVDEKRQKTVPETVITLTTVPNRLCSETLLAVIASLLNQTIKPKYVVLNVCTKYNKPQQMTPEQIDSQVDRIQSIFPDLVINRCADYGPGTKLIGICTLDPVKYPIRDDDIIIVVDDDCPMDKSMTQHYIDCYGIYDCDGVCVNEKEVLSWGFYPPYGFAINDHKNIYYDNYRGFAYGWLSFSLKKKHVTTEMIDMLNSLVQIDKSVMYHDDLFFTIYCIQKRLNMCGMNLMFNRIDNLDVWATMSGGLHAEPDTLDVRIELEKKFLELSNIKYVVKNYQIHLLPE</sequence>
<reference evidence="1 2" key="1">
    <citation type="submission" date="2018-10" db="EMBL/GenBank/DDBJ databases">
        <authorList>
            <consortium name="IHU Genomes"/>
        </authorList>
    </citation>
    <scope>NUCLEOTIDE SEQUENCE [LARGE SCALE GENOMIC DNA]</scope>
    <source>
        <strain evidence="1 2">A1</strain>
    </source>
</reference>
<evidence type="ECO:0000313" key="2">
    <source>
        <dbReference type="Proteomes" id="UP000594342"/>
    </source>
</evidence>
<name>A0A5K0UA16_9VIRU</name>
<protein>
    <submittedName>
        <fullName evidence="1">Uncharacterized protein</fullName>
    </submittedName>
</protein>
<organism evidence="1 2">
    <name type="scientific">Yasminevirus sp. GU-2018</name>
    <dbReference type="NCBI Taxonomy" id="2420051"/>
    <lineage>
        <taxon>Viruses</taxon>
        <taxon>Varidnaviria</taxon>
        <taxon>Bamfordvirae</taxon>
        <taxon>Nucleocytoviricota</taxon>
        <taxon>Megaviricetes</taxon>
        <taxon>Imitervirales</taxon>
        <taxon>Mimiviridae</taxon>
        <taxon>Klosneuvirinae</taxon>
        <taxon>Yasminevirus</taxon>
        <taxon>Yasminevirus saudimassiliense</taxon>
    </lineage>
</organism>
<proteinExistence type="predicted"/>
<accession>A0A5K0UA16</accession>
<gene>
    <name evidence="1" type="ORF">YASMINEVIRUS_746</name>
</gene>
<dbReference type="EMBL" id="UPSH01000001">
    <property type="protein sequence ID" value="VBB18283.1"/>
    <property type="molecule type" value="Genomic_DNA"/>
</dbReference>
<keyword evidence="2" id="KW-1185">Reference proteome</keyword>
<dbReference type="Proteomes" id="UP000594342">
    <property type="component" value="Unassembled WGS sequence"/>
</dbReference>
<comment type="caution">
    <text evidence="1">The sequence shown here is derived from an EMBL/GenBank/DDBJ whole genome shotgun (WGS) entry which is preliminary data.</text>
</comment>